<dbReference type="RefSeq" id="WP_314509671.1">
    <property type="nucleotide sequence ID" value="NZ_JASJOU010000001.1"/>
</dbReference>
<dbReference type="EMBL" id="JASJOU010000001">
    <property type="protein sequence ID" value="MDJ1500147.1"/>
    <property type="molecule type" value="Genomic_DNA"/>
</dbReference>
<proteinExistence type="predicted"/>
<evidence type="ECO:0000256" key="2">
    <source>
        <dbReference type="SAM" id="Phobius"/>
    </source>
</evidence>
<reference evidence="3" key="1">
    <citation type="submission" date="2023-05" db="EMBL/GenBank/DDBJ databases">
        <authorList>
            <person name="Zhang X."/>
        </authorList>
    </citation>
    <scope>NUCLEOTIDE SEQUENCE</scope>
    <source>
        <strain evidence="3">BD1B2-1</strain>
    </source>
</reference>
<sequence>MSVMTPEEFDRIVKNKIEEITSVPDLDYTEDAIWQRVYSKIRAGSLGFTIVWIGILCVILGWLITKWQQNDTTTVSHTQTKYLTIVDSAMTSLKDSSVQIPVEKQATLNSGKQTAILAGYGKIEQVKGGAPEKLEVNATKLEKMAVQADDSTQKNSSDAQLKEPQSDSYTMSEVLHDLVKDHTKESSHVIQSETIHENFIRMSSARVTTGSRWIKPLSQKLSVGYGLGVGQAIYLPETTLKMPTLEIPVELRYYLTPREKRFTFFVYAMLNGSFTENTSDLSIIAGAKAQYRLWQNSRSAAFLFADIPMYRRHLFFKGNPYQQPLR</sequence>
<keyword evidence="2" id="KW-0812">Transmembrane</keyword>
<evidence type="ECO:0000313" key="4">
    <source>
        <dbReference type="Proteomes" id="UP001232063"/>
    </source>
</evidence>
<keyword evidence="2" id="KW-1133">Transmembrane helix</keyword>
<feature type="region of interest" description="Disordered" evidence="1">
    <location>
        <begin position="147"/>
        <end position="169"/>
    </location>
</feature>
<keyword evidence="2" id="KW-0472">Membrane</keyword>
<name>A0AAE3UEE2_9BACT</name>
<comment type="caution">
    <text evidence="3">The sequence shown here is derived from an EMBL/GenBank/DDBJ whole genome shotgun (WGS) entry which is preliminary data.</text>
</comment>
<organism evidence="3 4">
    <name type="scientific">Xanthocytophaga agilis</name>
    <dbReference type="NCBI Taxonomy" id="3048010"/>
    <lineage>
        <taxon>Bacteria</taxon>
        <taxon>Pseudomonadati</taxon>
        <taxon>Bacteroidota</taxon>
        <taxon>Cytophagia</taxon>
        <taxon>Cytophagales</taxon>
        <taxon>Rhodocytophagaceae</taxon>
        <taxon>Xanthocytophaga</taxon>
    </lineage>
</organism>
<keyword evidence="4" id="KW-1185">Reference proteome</keyword>
<feature type="transmembrane region" description="Helical" evidence="2">
    <location>
        <begin position="43"/>
        <end position="64"/>
    </location>
</feature>
<dbReference type="Proteomes" id="UP001232063">
    <property type="component" value="Unassembled WGS sequence"/>
</dbReference>
<gene>
    <name evidence="3" type="ORF">QNI22_05800</name>
</gene>
<protein>
    <recommendedName>
        <fullName evidence="5">Outer membrane protein beta-barrel domain-containing protein</fullName>
    </recommendedName>
</protein>
<evidence type="ECO:0000256" key="1">
    <source>
        <dbReference type="SAM" id="MobiDB-lite"/>
    </source>
</evidence>
<dbReference type="AlphaFoldDB" id="A0AAE3UEE2"/>
<accession>A0AAE3UEE2</accession>
<evidence type="ECO:0000313" key="3">
    <source>
        <dbReference type="EMBL" id="MDJ1500147.1"/>
    </source>
</evidence>
<evidence type="ECO:0008006" key="5">
    <source>
        <dbReference type="Google" id="ProtNLM"/>
    </source>
</evidence>
<feature type="compositionally biased region" description="Polar residues" evidence="1">
    <location>
        <begin position="149"/>
        <end position="159"/>
    </location>
</feature>